<proteinExistence type="predicted"/>
<dbReference type="Proteomes" id="UP000815325">
    <property type="component" value="Unassembled WGS sequence"/>
</dbReference>
<comment type="caution">
    <text evidence="1">The sequence shown here is derived from an EMBL/GenBank/DDBJ whole genome shotgun (WGS) entry which is preliminary data.</text>
</comment>
<sequence>MIAYVRWGSQILQHHGPHACHGHAHSHIHAHWQCRRPCCICQHRCPCCICQHRCPCCICQHRRPCCIRQHRRPRCIGQHSSPWCIGQHRRPCCICKHGCPCCICQHRLPCCICQHGRPYCICQYRLPPNQWHRLTYCIPEEGHGLESCTSILHLTKTMTARGAGCHFGYVSVSPVGCAVNLRPVAHLLIGCWV</sequence>
<dbReference type="EMBL" id="MU069633">
    <property type="protein sequence ID" value="KAF5837006.1"/>
    <property type="molecule type" value="Genomic_DNA"/>
</dbReference>
<evidence type="ECO:0000313" key="2">
    <source>
        <dbReference type="Proteomes" id="UP000815325"/>
    </source>
</evidence>
<evidence type="ECO:0000313" key="1">
    <source>
        <dbReference type="EMBL" id="KAF5837006.1"/>
    </source>
</evidence>
<organism evidence="1 2">
    <name type="scientific">Dunaliella salina</name>
    <name type="common">Green alga</name>
    <name type="synonym">Protococcus salinus</name>
    <dbReference type="NCBI Taxonomy" id="3046"/>
    <lineage>
        <taxon>Eukaryota</taxon>
        <taxon>Viridiplantae</taxon>
        <taxon>Chlorophyta</taxon>
        <taxon>core chlorophytes</taxon>
        <taxon>Chlorophyceae</taxon>
        <taxon>CS clade</taxon>
        <taxon>Chlamydomonadales</taxon>
        <taxon>Dunaliellaceae</taxon>
        <taxon>Dunaliella</taxon>
    </lineage>
</organism>
<accession>A0ABQ7GQX0</accession>
<protein>
    <submittedName>
        <fullName evidence="1">Uncharacterized protein</fullName>
    </submittedName>
</protein>
<gene>
    <name evidence="1" type="ORF">DUNSADRAFT_4979</name>
</gene>
<keyword evidence="2" id="KW-1185">Reference proteome</keyword>
<reference evidence="1" key="1">
    <citation type="submission" date="2017-08" db="EMBL/GenBank/DDBJ databases">
        <authorList>
            <person name="Polle J.E."/>
            <person name="Barry K."/>
            <person name="Cushman J."/>
            <person name="Schmutz J."/>
            <person name="Tran D."/>
            <person name="Hathwaick L.T."/>
            <person name="Yim W.C."/>
            <person name="Jenkins J."/>
            <person name="Mckie-Krisberg Z.M."/>
            <person name="Prochnik S."/>
            <person name="Lindquist E."/>
            <person name="Dockter R.B."/>
            <person name="Adam C."/>
            <person name="Molina H."/>
            <person name="Bunkerborg J."/>
            <person name="Jin E."/>
            <person name="Buchheim M."/>
            <person name="Magnuson J."/>
        </authorList>
    </citation>
    <scope>NUCLEOTIDE SEQUENCE</scope>
    <source>
        <strain evidence="1">CCAP 19/18</strain>
    </source>
</reference>
<name>A0ABQ7GQX0_DUNSA</name>